<accession>A0A507CB93</accession>
<evidence type="ECO:0000256" key="3">
    <source>
        <dbReference type="ARBA" id="ARBA00022723"/>
    </source>
</evidence>
<dbReference type="InterPro" id="IPR013083">
    <property type="entry name" value="Znf_RING/FYVE/PHD"/>
</dbReference>
<reference evidence="10 11" key="1">
    <citation type="journal article" date="2019" name="Sci. Rep.">
        <title>Comparative genomics of chytrid fungi reveal insights into the obligate biotrophic and pathogenic lifestyle of Synchytrium endobioticum.</title>
        <authorList>
            <person name="van de Vossenberg B.T.L.H."/>
            <person name="Warris S."/>
            <person name="Nguyen H.D.T."/>
            <person name="van Gent-Pelzer M.P.E."/>
            <person name="Joly D.L."/>
            <person name="van de Geest H.C."/>
            <person name="Bonants P.J.M."/>
            <person name="Smith D.S."/>
            <person name="Levesque C.A."/>
            <person name="van der Lee T.A.J."/>
        </authorList>
    </citation>
    <scope>NUCLEOTIDE SEQUENCE [LARGE SCALE GENOMIC DNA]</scope>
    <source>
        <strain evidence="10 11">LEV6574</strain>
    </source>
</reference>
<evidence type="ECO:0000259" key="9">
    <source>
        <dbReference type="PROSITE" id="PS50089"/>
    </source>
</evidence>
<proteinExistence type="inferred from homology"/>
<keyword evidence="4 6" id="KW-0863">Zinc-finger</keyword>
<evidence type="ECO:0000256" key="5">
    <source>
        <dbReference type="ARBA" id="ARBA00022833"/>
    </source>
</evidence>
<dbReference type="SUPFAM" id="SSF49879">
    <property type="entry name" value="SMAD/FHA domain"/>
    <property type="match status" value="1"/>
</dbReference>
<evidence type="ECO:0000313" key="11">
    <source>
        <dbReference type="Proteomes" id="UP000320475"/>
    </source>
</evidence>
<dbReference type="SMART" id="SM00184">
    <property type="entry name" value="RING"/>
    <property type="match status" value="1"/>
</dbReference>
<dbReference type="InterPro" id="IPR008984">
    <property type="entry name" value="SMAD_FHA_dom_sf"/>
</dbReference>
<dbReference type="GO" id="GO:0008270">
    <property type="term" value="F:zinc ion binding"/>
    <property type="evidence" value="ECO:0007669"/>
    <property type="project" value="UniProtKB-KW"/>
</dbReference>
<evidence type="ECO:0000256" key="1">
    <source>
        <dbReference type="ARBA" id="ARBA00005797"/>
    </source>
</evidence>
<dbReference type="SMART" id="SM00240">
    <property type="entry name" value="FHA"/>
    <property type="match status" value="1"/>
</dbReference>
<feature type="domain" description="FHA" evidence="8">
    <location>
        <begin position="44"/>
        <end position="98"/>
    </location>
</feature>
<dbReference type="PANTHER" id="PTHR23041:SF78">
    <property type="entry name" value="E3 UBIQUITIN-PROTEIN LIGASE RNF4"/>
    <property type="match status" value="1"/>
</dbReference>
<evidence type="ECO:0000259" key="8">
    <source>
        <dbReference type="PROSITE" id="PS50006"/>
    </source>
</evidence>
<dbReference type="InterPro" id="IPR017907">
    <property type="entry name" value="Znf_RING_CS"/>
</dbReference>
<dbReference type="Gene3D" id="2.60.200.20">
    <property type="match status" value="1"/>
</dbReference>
<feature type="region of interest" description="Disordered" evidence="7">
    <location>
        <begin position="23"/>
        <end position="52"/>
    </location>
</feature>
<keyword evidence="5" id="KW-0862">Zinc</keyword>
<feature type="region of interest" description="Disordered" evidence="7">
    <location>
        <begin position="238"/>
        <end position="312"/>
    </location>
</feature>
<evidence type="ECO:0000256" key="4">
    <source>
        <dbReference type="ARBA" id="ARBA00022771"/>
    </source>
</evidence>
<feature type="domain" description="RING-type" evidence="9">
    <location>
        <begin position="416"/>
        <end position="454"/>
    </location>
</feature>
<dbReference type="Gene3D" id="3.30.40.10">
    <property type="entry name" value="Zinc/RING finger domain, C3HC4 (zinc finger)"/>
    <property type="match status" value="1"/>
</dbReference>
<sequence>MTSNQEHPAIGTMAALRLVPQGGAKSAGTGTPSYIPIKPNNQPTYIGRSSPRLDPTGIIKDASISREHCVIQQAPDGRSFLLKDLASTNGVARNWIRIQPNVQVSCQIGDYITISPSSVAPGNYIDRKSSPYTYVIVSACHPNQPPLIEPLDSSPSISPTDTHANDAADNQIQVLDLSLPAESVAPRIVAKTLRVRKKTPVGHPYARSLDHNSTLKIRYVRRSSTTTNAYIGENLEGNAAPADSVIPPSVPPPSTVPDDGTENPKLTRRRPLSSLHLLPKSASSADEHQPQNSSPTRASNATSSSNNETMRDRATRVEFELGPVVYNVDDNESEDLPNSATKSTSAHIAEAAVRTNRLDTSIVYDVDEASVEEGVITPHEIVEKCHPILAISPNKGEALVTAKLDGLSAAQEELTCSVCFEFLVGAMVISCGHSFCYVCIMDWMKNQRTCPQCRSGIQGNPIPNLMLRKIVDTIINEFASDGDQDDLKRRQGEFQGRLVIDRKNIAALKLHSPTLLRGAGGRILTPTGRVVVPNGRQASPARPLPSPSQAEGWRFDLAHPDMSLHIQEQLRRGQMLLQALGGPGNRPGMNNYNDANSYYARPNAAMPIPPSAPLVNGNSNDQLRLGIAMATQRAPVLAPHHPEFKDSARKLDSFHQQPVQACTHLLYILVIQVFKFKIGLWLDPPETSLTYDVVPHVDMALMWMFSNLDDRFPDPTIRLPTTSFVSLRPPKVGLMQELPRREIFHYYLEDI</sequence>
<dbReference type="PROSITE" id="PS00518">
    <property type="entry name" value="ZF_RING_1"/>
    <property type="match status" value="1"/>
</dbReference>
<evidence type="ECO:0000256" key="2">
    <source>
        <dbReference type="ARBA" id="ARBA00017908"/>
    </source>
</evidence>
<comment type="similarity">
    <text evidence="1">Belongs to the CHFR family.</text>
</comment>
<dbReference type="PROSITE" id="PS50089">
    <property type="entry name" value="ZF_RING_2"/>
    <property type="match status" value="1"/>
</dbReference>
<gene>
    <name evidence="10" type="ORF">SeLEV6574_g08036</name>
</gene>
<dbReference type="InterPro" id="IPR047134">
    <property type="entry name" value="RNF4"/>
</dbReference>
<dbReference type="InterPro" id="IPR001841">
    <property type="entry name" value="Znf_RING"/>
</dbReference>
<dbReference type="Pfam" id="PF00498">
    <property type="entry name" value="FHA"/>
    <property type="match status" value="1"/>
</dbReference>
<dbReference type="OrthoDB" id="2121247at2759"/>
<feature type="compositionally biased region" description="Low complexity" evidence="7">
    <location>
        <begin position="272"/>
        <end position="284"/>
    </location>
</feature>
<dbReference type="EMBL" id="QEAM01000691">
    <property type="protein sequence ID" value="TPX36449.1"/>
    <property type="molecule type" value="Genomic_DNA"/>
</dbReference>
<dbReference type="PANTHER" id="PTHR23041">
    <property type="entry name" value="RING FINGER DOMAIN-CONTAINING"/>
    <property type="match status" value="1"/>
</dbReference>
<evidence type="ECO:0000256" key="6">
    <source>
        <dbReference type="PROSITE-ProRule" id="PRU00175"/>
    </source>
</evidence>
<feature type="compositionally biased region" description="Low complexity" evidence="7">
    <location>
        <begin position="292"/>
        <end position="307"/>
    </location>
</feature>
<organism evidence="10 11">
    <name type="scientific">Synchytrium endobioticum</name>
    <dbReference type="NCBI Taxonomy" id="286115"/>
    <lineage>
        <taxon>Eukaryota</taxon>
        <taxon>Fungi</taxon>
        <taxon>Fungi incertae sedis</taxon>
        <taxon>Chytridiomycota</taxon>
        <taxon>Chytridiomycota incertae sedis</taxon>
        <taxon>Chytridiomycetes</taxon>
        <taxon>Synchytriales</taxon>
        <taxon>Synchytriaceae</taxon>
        <taxon>Synchytrium</taxon>
    </lineage>
</organism>
<dbReference type="Pfam" id="PF13923">
    <property type="entry name" value="zf-C3HC4_2"/>
    <property type="match status" value="1"/>
</dbReference>
<dbReference type="SUPFAM" id="SSF57850">
    <property type="entry name" value="RING/U-box"/>
    <property type="match status" value="1"/>
</dbReference>
<protein>
    <recommendedName>
        <fullName evidence="2">E3 ubiquitin-protein ligase CHFR</fullName>
    </recommendedName>
</protein>
<name>A0A507CB93_9FUNG</name>
<dbReference type="AlphaFoldDB" id="A0A507CB93"/>
<comment type="caution">
    <text evidence="10">The sequence shown here is derived from an EMBL/GenBank/DDBJ whole genome shotgun (WGS) entry which is preliminary data.</text>
</comment>
<evidence type="ECO:0000313" key="10">
    <source>
        <dbReference type="EMBL" id="TPX36449.1"/>
    </source>
</evidence>
<dbReference type="CDD" id="cd00060">
    <property type="entry name" value="FHA"/>
    <property type="match status" value="1"/>
</dbReference>
<keyword evidence="3" id="KW-0479">Metal-binding</keyword>
<dbReference type="InterPro" id="IPR000253">
    <property type="entry name" value="FHA_dom"/>
</dbReference>
<dbReference type="VEuPathDB" id="FungiDB:SeMB42_g07861"/>
<evidence type="ECO:0000256" key="7">
    <source>
        <dbReference type="SAM" id="MobiDB-lite"/>
    </source>
</evidence>
<dbReference type="PROSITE" id="PS50006">
    <property type="entry name" value="FHA_DOMAIN"/>
    <property type="match status" value="1"/>
</dbReference>
<dbReference type="Proteomes" id="UP000320475">
    <property type="component" value="Unassembled WGS sequence"/>
</dbReference>